<gene>
    <name evidence="2" type="ORF">V9T40_001652</name>
</gene>
<dbReference type="Gene3D" id="3.90.1200.10">
    <property type="match status" value="1"/>
</dbReference>
<dbReference type="PANTHER" id="PTHR11012">
    <property type="entry name" value="PROTEIN KINASE-LIKE DOMAIN-CONTAINING"/>
    <property type="match status" value="1"/>
</dbReference>
<protein>
    <recommendedName>
        <fullName evidence="1">CHK kinase-like domain-containing protein</fullName>
    </recommendedName>
</protein>
<sequence length="353" mass="40564">MKYQATIESYKVQDNVADEEDHGYSGVASLEFEYKIRGENDSMSGKAILKIPSLAVLAPSTLKQCQPMFKREVLFYKTILPELYRLGQCAPFAPELYAFTSANALVLEDLRVNEFKPTDRKHWLNLDECRVSLDVLTTYQALGYKYLRSSNKKNPPSLIKLSPLFRPSDGIIKIFIDKIQSDWTGEVDLLDKIKALAEELLSMNEIYPPENSMTVLIHGDFRTSNIFLKYNSDNQVSEAKIIDWQLSEEGNPAVDLITFFINSVSIEMMEVYDDVLLTFYLEKLNTKLASLGMNRSYNKDELNANIIHYKHYYFSTLCRIFLITQLKPRGGETDYTIPMAVKWLSYLNKKGII</sequence>
<dbReference type="SUPFAM" id="SSF56112">
    <property type="entry name" value="Protein kinase-like (PK-like)"/>
    <property type="match status" value="1"/>
</dbReference>
<reference evidence="2 3" key="1">
    <citation type="submission" date="2024-03" db="EMBL/GenBank/DDBJ databases">
        <title>Adaptation during the transition from Ophiocordyceps entomopathogen to insect associate is accompanied by gene loss and intensified selection.</title>
        <authorList>
            <person name="Ward C.M."/>
            <person name="Onetto C.A."/>
            <person name="Borneman A.R."/>
        </authorList>
    </citation>
    <scope>NUCLEOTIDE SEQUENCE [LARGE SCALE GENOMIC DNA]</scope>
    <source>
        <strain evidence="2">AWRI1</strain>
        <tissue evidence="2">Single Adult Female</tissue>
    </source>
</reference>
<dbReference type="AlphaFoldDB" id="A0AAN9TID8"/>
<dbReference type="PANTHER" id="PTHR11012:SF30">
    <property type="entry name" value="PROTEIN KINASE-LIKE DOMAIN-CONTAINING"/>
    <property type="match status" value="1"/>
</dbReference>
<feature type="domain" description="CHK kinase-like" evidence="1">
    <location>
        <begin position="105"/>
        <end position="290"/>
    </location>
</feature>
<dbReference type="InterPro" id="IPR004119">
    <property type="entry name" value="EcKL"/>
</dbReference>
<dbReference type="Pfam" id="PF02958">
    <property type="entry name" value="EcKL"/>
    <property type="match status" value="1"/>
</dbReference>
<comment type="caution">
    <text evidence="2">The sequence shown here is derived from an EMBL/GenBank/DDBJ whole genome shotgun (WGS) entry which is preliminary data.</text>
</comment>
<evidence type="ECO:0000313" key="2">
    <source>
        <dbReference type="EMBL" id="KAK7595219.1"/>
    </source>
</evidence>
<dbReference type="SMART" id="SM00587">
    <property type="entry name" value="CHK"/>
    <property type="match status" value="1"/>
</dbReference>
<keyword evidence="3" id="KW-1185">Reference proteome</keyword>
<accession>A0AAN9TID8</accession>
<evidence type="ECO:0000259" key="1">
    <source>
        <dbReference type="SMART" id="SM00587"/>
    </source>
</evidence>
<evidence type="ECO:0000313" key="3">
    <source>
        <dbReference type="Proteomes" id="UP001367676"/>
    </source>
</evidence>
<name>A0AAN9TID8_9HEMI</name>
<dbReference type="InterPro" id="IPR015897">
    <property type="entry name" value="CHK_kinase-like"/>
</dbReference>
<dbReference type="EMBL" id="JBBCAQ010000019">
    <property type="protein sequence ID" value="KAK7595219.1"/>
    <property type="molecule type" value="Genomic_DNA"/>
</dbReference>
<organism evidence="2 3">
    <name type="scientific">Parthenolecanium corni</name>
    <dbReference type="NCBI Taxonomy" id="536013"/>
    <lineage>
        <taxon>Eukaryota</taxon>
        <taxon>Metazoa</taxon>
        <taxon>Ecdysozoa</taxon>
        <taxon>Arthropoda</taxon>
        <taxon>Hexapoda</taxon>
        <taxon>Insecta</taxon>
        <taxon>Pterygota</taxon>
        <taxon>Neoptera</taxon>
        <taxon>Paraneoptera</taxon>
        <taxon>Hemiptera</taxon>
        <taxon>Sternorrhyncha</taxon>
        <taxon>Coccoidea</taxon>
        <taxon>Coccidae</taxon>
        <taxon>Parthenolecanium</taxon>
    </lineage>
</organism>
<dbReference type="Proteomes" id="UP001367676">
    <property type="component" value="Unassembled WGS sequence"/>
</dbReference>
<proteinExistence type="predicted"/>
<dbReference type="InterPro" id="IPR011009">
    <property type="entry name" value="Kinase-like_dom_sf"/>
</dbReference>